<sequence length="79" mass="8450">MSARSDATRQTSSPPSSSSPSSSTGAGSPTKTNCESLRREIESIETEEARLRAELASLRQERKILATVVQSWGKGISVL</sequence>
<protein>
    <submittedName>
        <fullName evidence="2">Uncharacterized protein</fullName>
    </submittedName>
</protein>
<dbReference type="EMBL" id="KI966433">
    <property type="protein sequence ID" value="EWC44851.1"/>
    <property type="molecule type" value="Genomic_DNA"/>
</dbReference>
<feature type="region of interest" description="Disordered" evidence="1">
    <location>
        <begin position="1"/>
        <end position="35"/>
    </location>
</feature>
<evidence type="ECO:0000313" key="3">
    <source>
        <dbReference type="Proteomes" id="UP000024837"/>
    </source>
</evidence>
<evidence type="ECO:0000313" key="2">
    <source>
        <dbReference type="EMBL" id="EWC44851.1"/>
    </source>
</evidence>
<reference evidence="2 3" key="1">
    <citation type="submission" date="2013-05" db="EMBL/GenBank/DDBJ databases">
        <title>Drechslerella stenobrocha genome reveals carnivorous origination and mechanical trapping mechanism of predatory fungi.</title>
        <authorList>
            <person name="Liu X."/>
            <person name="Zhang W."/>
            <person name="Liu K."/>
        </authorList>
    </citation>
    <scope>NUCLEOTIDE SEQUENCE [LARGE SCALE GENOMIC DNA]</scope>
    <source>
        <strain evidence="2 3">248</strain>
    </source>
</reference>
<dbReference type="Proteomes" id="UP000024837">
    <property type="component" value="Unassembled WGS sequence"/>
</dbReference>
<dbReference type="HOGENOM" id="CLU_2606006_0_0_1"/>
<evidence type="ECO:0000256" key="1">
    <source>
        <dbReference type="SAM" id="MobiDB-lite"/>
    </source>
</evidence>
<feature type="compositionally biased region" description="Polar residues" evidence="1">
    <location>
        <begin position="24"/>
        <end position="35"/>
    </location>
</feature>
<dbReference type="AlphaFoldDB" id="W7HLH5"/>
<name>W7HLH5_9PEZI</name>
<organism evidence="2 3">
    <name type="scientific">Drechslerella stenobrocha 248</name>
    <dbReference type="NCBI Taxonomy" id="1043628"/>
    <lineage>
        <taxon>Eukaryota</taxon>
        <taxon>Fungi</taxon>
        <taxon>Dikarya</taxon>
        <taxon>Ascomycota</taxon>
        <taxon>Pezizomycotina</taxon>
        <taxon>Orbiliomycetes</taxon>
        <taxon>Orbiliales</taxon>
        <taxon>Orbiliaceae</taxon>
        <taxon>Drechslerella</taxon>
    </lineage>
</organism>
<gene>
    <name evidence="2" type="ORF">DRE_00910</name>
</gene>
<feature type="compositionally biased region" description="Low complexity" evidence="1">
    <location>
        <begin position="12"/>
        <end position="23"/>
    </location>
</feature>
<keyword evidence="3" id="KW-1185">Reference proteome</keyword>
<proteinExistence type="predicted"/>
<accession>W7HLH5</accession>